<name>A0A0S3QZ71_PHAAN</name>
<evidence type="ECO:0000256" key="1">
    <source>
        <dbReference type="SAM" id="Phobius"/>
    </source>
</evidence>
<accession>A0A0S3QZ71</accession>
<evidence type="ECO:0000313" key="3">
    <source>
        <dbReference type="Proteomes" id="UP000291084"/>
    </source>
</evidence>
<keyword evidence="1" id="KW-0812">Transmembrane</keyword>
<reference evidence="2 3" key="1">
    <citation type="journal article" date="2015" name="Sci. Rep.">
        <title>The power of single molecule real-time sequencing technology in the de novo assembly of a eukaryotic genome.</title>
        <authorList>
            <person name="Sakai H."/>
            <person name="Naito K."/>
            <person name="Ogiso-Tanaka E."/>
            <person name="Takahashi Y."/>
            <person name="Iseki K."/>
            <person name="Muto C."/>
            <person name="Satou K."/>
            <person name="Teruya K."/>
            <person name="Shiroma A."/>
            <person name="Shimoji M."/>
            <person name="Hirano T."/>
            <person name="Itoh T."/>
            <person name="Kaga A."/>
            <person name="Tomooka N."/>
        </authorList>
    </citation>
    <scope>NUCLEOTIDE SEQUENCE [LARGE SCALE GENOMIC DNA]</scope>
    <source>
        <strain evidence="3">cv. Shumari</strain>
    </source>
</reference>
<proteinExistence type="predicted"/>
<feature type="transmembrane region" description="Helical" evidence="1">
    <location>
        <begin position="12"/>
        <end position="35"/>
    </location>
</feature>
<dbReference type="AlphaFoldDB" id="A0A0S3QZ71"/>
<keyword evidence="1" id="KW-1133">Transmembrane helix</keyword>
<protein>
    <submittedName>
        <fullName evidence="2">Uncharacterized protein</fullName>
    </submittedName>
</protein>
<dbReference type="Proteomes" id="UP000291084">
    <property type="component" value="Chromosome 1"/>
</dbReference>
<feature type="transmembrane region" description="Helical" evidence="1">
    <location>
        <begin position="47"/>
        <end position="65"/>
    </location>
</feature>
<keyword evidence="1" id="KW-0472">Membrane</keyword>
<keyword evidence="3" id="KW-1185">Reference proteome</keyword>
<gene>
    <name evidence="2" type="primary">Vigan.01G115600</name>
    <name evidence="2" type="ORF">VIGAN_01115600</name>
</gene>
<dbReference type="EMBL" id="AP015034">
    <property type="protein sequence ID" value="BAT73647.1"/>
    <property type="molecule type" value="Genomic_DNA"/>
</dbReference>
<evidence type="ECO:0000313" key="2">
    <source>
        <dbReference type="EMBL" id="BAT73647.1"/>
    </source>
</evidence>
<organism evidence="2 3">
    <name type="scientific">Vigna angularis var. angularis</name>
    <dbReference type="NCBI Taxonomy" id="157739"/>
    <lineage>
        <taxon>Eukaryota</taxon>
        <taxon>Viridiplantae</taxon>
        <taxon>Streptophyta</taxon>
        <taxon>Embryophyta</taxon>
        <taxon>Tracheophyta</taxon>
        <taxon>Spermatophyta</taxon>
        <taxon>Magnoliopsida</taxon>
        <taxon>eudicotyledons</taxon>
        <taxon>Gunneridae</taxon>
        <taxon>Pentapetalae</taxon>
        <taxon>rosids</taxon>
        <taxon>fabids</taxon>
        <taxon>Fabales</taxon>
        <taxon>Fabaceae</taxon>
        <taxon>Papilionoideae</taxon>
        <taxon>50 kb inversion clade</taxon>
        <taxon>NPAAA clade</taxon>
        <taxon>indigoferoid/millettioid clade</taxon>
        <taxon>Phaseoleae</taxon>
        <taxon>Vigna</taxon>
    </lineage>
</organism>
<sequence length="102" mass="11460">MNRASASSRNVLPFFFPQLFSSLLFPSLLFPSLLFPLEYLDQTSTTLFSFPLLLTFFLFPPLLTLHETPKNQPIYQALVSSAASSNRSGIPFVLTFLLKKNG</sequence>